<dbReference type="InterPro" id="IPR056764">
    <property type="entry name" value="LbH_EIF2B3/5"/>
</dbReference>
<evidence type="ECO:0000256" key="2">
    <source>
        <dbReference type="ARBA" id="ARBA00007878"/>
    </source>
</evidence>
<reference evidence="12 13" key="1">
    <citation type="submission" date="2016-03" db="EMBL/GenBank/DDBJ databases">
        <title>Whole genome sequencing of Grifola frondosa 9006-11.</title>
        <authorList>
            <person name="Min B."/>
            <person name="Park H."/>
            <person name="Kim J.-G."/>
            <person name="Cho H."/>
            <person name="Oh Y.-L."/>
            <person name="Kong W.-S."/>
            <person name="Choi I.-G."/>
        </authorList>
    </citation>
    <scope>NUCLEOTIDE SEQUENCE [LARGE SCALE GENOMIC DNA]</scope>
    <source>
        <strain evidence="12 13">9006-11</strain>
    </source>
</reference>
<keyword evidence="13" id="KW-1185">Reference proteome</keyword>
<dbReference type="GO" id="GO:0005851">
    <property type="term" value="C:eukaryotic translation initiation factor 2B complex"/>
    <property type="evidence" value="ECO:0007669"/>
    <property type="project" value="TreeGrafter"/>
</dbReference>
<evidence type="ECO:0000256" key="6">
    <source>
        <dbReference type="ARBA" id="ARBA00044196"/>
    </source>
</evidence>
<evidence type="ECO:0000256" key="5">
    <source>
        <dbReference type="ARBA" id="ARBA00022917"/>
    </source>
</evidence>
<dbReference type="GO" id="GO:0002183">
    <property type="term" value="P:cytoplasmic translational initiation"/>
    <property type="evidence" value="ECO:0007669"/>
    <property type="project" value="TreeGrafter"/>
</dbReference>
<evidence type="ECO:0000256" key="1">
    <source>
        <dbReference type="ARBA" id="ARBA00004514"/>
    </source>
</evidence>
<evidence type="ECO:0000313" key="12">
    <source>
        <dbReference type="EMBL" id="OBZ68149.1"/>
    </source>
</evidence>
<dbReference type="OrthoDB" id="1733332at2759"/>
<accession>A0A1C7LVY8</accession>
<proteinExistence type="inferred from homology"/>
<evidence type="ECO:0000256" key="7">
    <source>
        <dbReference type="ARBA" id="ARBA00044229"/>
    </source>
</evidence>
<dbReference type="Proteomes" id="UP000092993">
    <property type="component" value="Unassembled WGS sequence"/>
</dbReference>
<sequence>MDFDESTTKLFTREFLAVVLAGFGNELLPLTSNHGDEPCPKALLPIANKPMLDHPLAWIEQSGVIDVLLICPAPHRSAMSNYIHSDISSSFPSLRIDLQSYDESQDLNVGTCTILRHFSQRIQQDFILVPCDFVPPPSLPLSHVLNKFRTETTYDGSIATTCFYEVRSAEKGSTTDEWGLTPSSVPVVWDEQTGTLLYIDTPDDIDNNGEDINLRASLLSQYPRAKLSATLRDSHVYVCRRSVLDALGQKLYFDSLREEFIPWLCKPQYQRTRRDKYGSVLSPASNAFSQGLALKHSTLHTNLQKHHLRNNTLRPFPEDEHLRSVVPSPIEGEEEDTLLPSLRVGLVVHKADSGFAARANNLHSYLELNRFFLAQASYSLPTDPESRSLIDQKARISSDSIIGHSTRVEERSNIKKSVIGKHCIIGKMVKIVGCVILDHCVIADGAKLDGCILGKNSKVGEKAELSRCVTRAGFEVGAGETYRNEKLDISDWTAPQESSEEAGIDDSMHAISARKHCIYAR</sequence>
<dbReference type="PANTHER" id="PTHR45989">
    <property type="entry name" value="TRANSLATION INITIATION FACTOR EIF-2B SUBUNIT GAMMA"/>
    <property type="match status" value="1"/>
</dbReference>
<comment type="similarity">
    <text evidence="2">Belongs to the eIF-2B gamma/epsilon subunits family.</text>
</comment>
<comment type="subcellular location">
    <subcellularLocation>
        <location evidence="1">Cytoplasm</location>
        <location evidence="1">Cytosol</location>
    </subcellularLocation>
</comment>
<evidence type="ECO:0000313" key="13">
    <source>
        <dbReference type="Proteomes" id="UP000092993"/>
    </source>
</evidence>
<dbReference type="EMBL" id="LUGG01000022">
    <property type="protein sequence ID" value="OBZ68149.1"/>
    <property type="molecule type" value="Genomic_DNA"/>
</dbReference>
<keyword evidence="3" id="KW-0963">Cytoplasm</keyword>
<dbReference type="InterPro" id="IPR051960">
    <property type="entry name" value="eIF2B_gamma"/>
</dbReference>
<keyword evidence="4 12" id="KW-0396">Initiation factor</keyword>
<gene>
    <name evidence="12" type="primary">tif223</name>
    <name evidence="12" type="ORF">A0H81_11883</name>
</gene>
<evidence type="ECO:0000259" key="10">
    <source>
        <dbReference type="Pfam" id="PF00483"/>
    </source>
</evidence>
<name>A0A1C7LVY8_GRIFR</name>
<dbReference type="Gene3D" id="3.90.550.10">
    <property type="entry name" value="Spore Coat Polysaccharide Biosynthesis Protein SpsA, Chain A"/>
    <property type="match status" value="1"/>
</dbReference>
<dbReference type="PANTHER" id="PTHR45989:SF1">
    <property type="entry name" value="TRANSLATION INITIATION FACTOR EIF-2B SUBUNIT GAMMA"/>
    <property type="match status" value="1"/>
</dbReference>
<dbReference type="InterPro" id="IPR005835">
    <property type="entry name" value="NTP_transferase_dom"/>
</dbReference>
<comment type="subunit">
    <text evidence="9">Component of the translation initiation factor 2B (eIF2B) complex which is a heterodecamer of two sets of five different subunits: alpha, beta, gamma, delta and epsilon. Subunits alpha, beta and delta comprise a regulatory subcomplex and subunits epsilon and gamma comprise a catalytic subcomplex. Within the complex, the hexameric regulatory complex resides at the center, with the two heterodimeric catalytic subcomplexes bound on opposite sides.</text>
</comment>
<evidence type="ECO:0000259" key="11">
    <source>
        <dbReference type="Pfam" id="PF25084"/>
    </source>
</evidence>
<protein>
    <recommendedName>
        <fullName evidence="6">Translation initiation factor eIF2B subunit gamma</fullName>
    </recommendedName>
    <alternativeName>
        <fullName evidence="7">eIF2B GDP-GTP exchange factor subunit gamma</fullName>
    </alternativeName>
</protein>
<dbReference type="OMA" id="NCVINPK"/>
<dbReference type="Pfam" id="PF25084">
    <property type="entry name" value="LbH_EIF2B"/>
    <property type="match status" value="1"/>
</dbReference>
<dbReference type="STRING" id="5627.A0A1C7LVY8"/>
<dbReference type="InterPro" id="IPR029044">
    <property type="entry name" value="Nucleotide-diphossugar_trans"/>
</dbReference>
<organism evidence="12 13">
    <name type="scientific">Grifola frondosa</name>
    <name type="common">Maitake</name>
    <name type="synonym">Polyporus frondosus</name>
    <dbReference type="NCBI Taxonomy" id="5627"/>
    <lineage>
        <taxon>Eukaryota</taxon>
        <taxon>Fungi</taxon>
        <taxon>Dikarya</taxon>
        <taxon>Basidiomycota</taxon>
        <taxon>Agaricomycotina</taxon>
        <taxon>Agaricomycetes</taxon>
        <taxon>Polyporales</taxon>
        <taxon>Grifolaceae</taxon>
        <taxon>Grifola</taxon>
    </lineage>
</organism>
<dbReference type="AlphaFoldDB" id="A0A1C7LVY8"/>
<evidence type="ECO:0000256" key="3">
    <source>
        <dbReference type="ARBA" id="ARBA00022490"/>
    </source>
</evidence>
<feature type="domain" description="Nucleotidyl transferase" evidence="10">
    <location>
        <begin position="17"/>
        <end position="126"/>
    </location>
</feature>
<evidence type="ECO:0000256" key="9">
    <source>
        <dbReference type="ARBA" id="ARBA00046432"/>
    </source>
</evidence>
<comment type="function">
    <text evidence="8">Acts as a component of the translation initiation factor 2B (eIF2B) complex, which catalyzes the exchange of GDP for GTP on the eukaryotic initiation factor 2 (eIF2) complex gamma subunit. Its guanine nucleotide exchange factor activity is repressed when bound to eIF2 complex phosphorylated on the alpha subunit, thereby limiting the amount of methionyl-initiator methionine tRNA available to the ribosome and consequently global translation is repressed.</text>
</comment>
<evidence type="ECO:0000256" key="4">
    <source>
        <dbReference type="ARBA" id="ARBA00022540"/>
    </source>
</evidence>
<keyword evidence="5" id="KW-0648">Protein biosynthesis</keyword>
<dbReference type="SUPFAM" id="SSF53448">
    <property type="entry name" value="Nucleotide-diphospho-sugar transferases"/>
    <property type="match status" value="1"/>
</dbReference>
<feature type="domain" description="EIF2B subunit epsilon/gamma LbH" evidence="11">
    <location>
        <begin position="390"/>
        <end position="478"/>
    </location>
</feature>
<dbReference type="GO" id="GO:0005085">
    <property type="term" value="F:guanyl-nucleotide exchange factor activity"/>
    <property type="evidence" value="ECO:0007669"/>
    <property type="project" value="TreeGrafter"/>
</dbReference>
<dbReference type="CDD" id="cd04652">
    <property type="entry name" value="LbH_eIF2B_gamma_C"/>
    <property type="match status" value="1"/>
</dbReference>
<dbReference type="Gene3D" id="2.160.10.10">
    <property type="entry name" value="Hexapeptide repeat proteins"/>
    <property type="match status" value="1"/>
</dbReference>
<evidence type="ECO:0000256" key="8">
    <source>
        <dbReference type="ARBA" id="ARBA00045373"/>
    </source>
</evidence>
<dbReference type="Pfam" id="PF00483">
    <property type="entry name" value="NTP_transferase"/>
    <property type="match status" value="1"/>
</dbReference>
<dbReference type="GO" id="GO:0003743">
    <property type="term" value="F:translation initiation factor activity"/>
    <property type="evidence" value="ECO:0007669"/>
    <property type="project" value="UniProtKB-KW"/>
</dbReference>
<comment type="caution">
    <text evidence="12">The sequence shown here is derived from an EMBL/GenBank/DDBJ whole genome shotgun (WGS) entry which is preliminary data.</text>
</comment>
<dbReference type="GO" id="GO:0005829">
    <property type="term" value="C:cytosol"/>
    <property type="evidence" value="ECO:0007669"/>
    <property type="project" value="UniProtKB-SubCell"/>
</dbReference>